<organism evidence="2 3">
    <name type="scientific">Eleusine coracana subsp. coracana</name>
    <dbReference type="NCBI Taxonomy" id="191504"/>
    <lineage>
        <taxon>Eukaryota</taxon>
        <taxon>Viridiplantae</taxon>
        <taxon>Streptophyta</taxon>
        <taxon>Embryophyta</taxon>
        <taxon>Tracheophyta</taxon>
        <taxon>Spermatophyta</taxon>
        <taxon>Magnoliopsida</taxon>
        <taxon>Liliopsida</taxon>
        <taxon>Poales</taxon>
        <taxon>Poaceae</taxon>
        <taxon>PACMAD clade</taxon>
        <taxon>Chloridoideae</taxon>
        <taxon>Cynodonteae</taxon>
        <taxon>Eleusininae</taxon>
        <taxon>Eleusine</taxon>
    </lineage>
</organism>
<feature type="domain" description="F-box protein AT5G49610-like beta-propeller" evidence="1">
    <location>
        <begin position="2"/>
        <end position="93"/>
    </location>
</feature>
<dbReference type="Pfam" id="PF23635">
    <property type="entry name" value="Beta-prop_AT5G49610-like"/>
    <property type="match status" value="2"/>
</dbReference>
<evidence type="ECO:0000259" key="1">
    <source>
        <dbReference type="Pfam" id="PF23635"/>
    </source>
</evidence>
<name>A0AAV5EAL7_ELECO</name>
<accession>A0AAV5EAL7</accession>
<protein>
    <recommendedName>
        <fullName evidence="1">F-box protein AT5G49610-like beta-propeller domain-containing protein</fullName>
    </recommendedName>
</protein>
<feature type="domain" description="F-box protein AT5G49610-like beta-propeller" evidence="1">
    <location>
        <begin position="220"/>
        <end position="480"/>
    </location>
</feature>
<gene>
    <name evidence="2" type="primary">gb06920</name>
    <name evidence="2" type="ORF">PR202_gb06920</name>
</gene>
<dbReference type="EMBL" id="BQKI01000074">
    <property type="protein sequence ID" value="GJN19625.1"/>
    <property type="molecule type" value="Genomic_DNA"/>
</dbReference>
<dbReference type="PANTHER" id="PTHR33207">
    <property type="entry name" value="F-BOX DOMAIN CONTAINING PROTEIN-RELATED"/>
    <property type="match status" value="1"/>
</dbReference>
<reference evidence="2" key="2">
    <citation type="submission" date="2021-12" db="EMBL/GenBank/DDBJ databases">
        <title>Resequencing data analysis of finger millet.</title>
        <authorList>
            <person name="Hatakeyama M."/>
            <person name="Aluri S."/>
            <person name="Balachadran M.T."/>
            <person name="Sivarajan S.R."/>
            <person name="Poveda L."/>
            <person name="Shimizu-Inatsugi R."/>
            <person name="Schlapbach R."/>
            <person name="Sreeman S.M."/>
            <person name="Shimizu K.K."/>
        </authorList>
    </citation>
    <scope>NUCLEOTIDE SEQUENCE</scope>
</reference>
<reference evidence="2" key="1">
    <citation type="journal article" date="2018" name="DNA Res.">
        <title>Multiple hybrid de novo genome assembly of finger millet, an orphan allotetraploid crop.</title>
        <authorList>
            <person name="Hatakeyama M."/>
            <person name="Aluri S."/>
            <person name="Balachadran M.T."/>
            <person name="Sivarajan S.R."/>
            <person name="Patrignani A."/>
            <person name="Gruter S."/>
            <person name="Poveda L."/>
            <person name="Shimizu-Inatsugi R."/>
            <person name="Baeten J."/>
            <person name="Francoijs K.J."/>
            <person name="Nataraja K.N."/>
            <person name="Reddy Y.A.N."/>
            <person name="Phadnis S."/>
            <person name="Ravikumar R.L."/>
            <person name="Schlapbach R."/>
            <person name="Sreeman S.M."/>
            <person name="Shimizu K.K."/>
        </authorList>
    </citation>
    <scope>NUCLEOTIDE SEQUENCE</scope>
</reference>
<sequence length="491" mass="54917">MLLGEKLYMATKEKILVLSMTSSSVSAIDFPEPMDYHFHGGRLSKADDDSGIYLIEVIGLMEIYVWFHSSVTGDWVVVDTICLRKVFVDHGQSRASQVQWNCDGGGGCLHRCRWKSRLRLLPCHWCSATMISSLRSFSASPSPPPSSAPLSPARLRVASSPGFLRRFRALHPPRLLGFYTNGGFGEIPEFWPVRHPPELAPAVRRAASVFGAFPRSFVNIVDGRDDRLLVSFIEKDAVLCPLLYPARDVAFLPSPKPAAFKLGLGVRYCSTKLLPEQSIVGRQCWEVLQIQRLAQRQTAVQINKFKRGAWRLHSSVQIELPEKTLTVELSGGKFYITSSENIFVLDSLSSTCSVINFPENLHGEWLSKASDSGVYLISVTESLHLRIWLHRTVSSSLNNWLLVDTICLRAVFAGLGFGMPVAPIGIRCVGENAEFVLLKMGGSVFYFNIHCRTVEKLFDKAPGDTFRPFFPLLMIWPPSFPRVEGHDDLEE</sequence>
<evidence type="ECO:0000313" key="2">
    <source>
        <dbReference type="EMBL" id="GJN19625.1"/>
    </source>
</evidence>
<keyword evidence="3" id="KW-1185">Reference proteome</keyword>
<evidence type="ECO:0000313" key="3">
    <source>
        <dbReference type="Proteomes" id="UP001054889"/>
    </source>
</evidence>
<dbReference type="Proteomes" id="UP001054889">
    <property type="component" value="Unassembled WGS sequence"/>
</dbReference>
<comment type="caution">
    <text evidence="2">The sequence shown here is derived from an EMBL/GenBank/DDBJ whole genome shotgun (WGS) entry which is preliminary data.</text>
</comment>
<dbReference type="AlphaFoldDB" id="A0AAV5EAL7"/>
<proteinExistence type="predicted"/>
<dbReference type="InterPro" id="IPR056594">
    <property type="entry name" value="AT5G49610-like_b-prop"/>
</dbReference>